<gene>
    <name evidence="2" type="ORF">ATJ78_0687</name>
</gene>
<evidence type="ECO:0000256" key="1">
    <source>
        <dbReference type="SAM" id="MobiDB-lite"/>
    </source>
</evidence>
<dbReference type="Proteomes" id="UP000221369">
    <property type="component" value="Unassembled WGS sequence"/>
</dbReference>
<protein>
    <submittedName>
        <fullName evidence="2">Uncharacterized protein</fullName>
    </submittedName>
</protein>
<keyword evidence="3" id="KW-1185">Reference proteome</keyword>
<feature type="region of interest" description="Disordered" evidence="1">
    <location>
        <begin position="1"/>
        <end position="89"/>
    </location>
</feature>
<dbReference type="RefSeq" id="WP_098406310.1">
    <property type="nucleotide sequence ID" value="NZ_PDJE01000001.1"/>
</dbReference>
<sequence>MSDSDYGKERAEEKSGHGLDDTEHVEKDTAYTPGSEQEQEYKQKDPVPDTIDDDVDQNVEVAPGTGGPDDQGDVDVDPDDINLPTRGSN</sequence>
<evidence type="ECO:0000313" key="2">
    <source>
        <dbReference type="EMBL" id="PFG29772.1"/>
    </source>
</evidence>
<accession>A0A2A9DUV5</accession>
<reference evidence="2 3" key="1">
    <citation type="submission" date="2017-10" db="EMBL/GenBank/DDBJ databases">
        <title>Sequencing the genomes of 1000 actinobacteria strains.</title>
        <authorList>
            <person name="Klenk H.-P."/>
        </authorList>
    </citation>
    <scope>NUCLEOTIDE SEQUENCE [LARGE SCALE GENOMIC DNA]</scope>
    <source>
        <strain evidence="2 3">DSM 21798</strain>
    </source>
</reference>
<dbReference type="AlphaFoldDB" id="A0A2A9DUV5"/>
<feature type="compositionally biased region" description="Acidic residues" evidence="1">
    <location>
        <begin position="70"/>
        <end position="80"/>
    </location>
</feature>
<name>A0A2A9DUV5_9MICO</name>
<organism evidence="2 3">
    <name type="scientific">Paramicrobacterium agarici</name>
    <dbReference type="NCBI Taxonomy" id="630514"/>
    <lineage>
        <taxon>Bacteria</taxon>
        <taxon>Bacillati</taxon>
        <taxon>Actinomycetota</taxon>
        <taxon>Actinomycetes</taxon>
        <taxon>Micrococcales</taxon>
        <taxon>Microbacteriaceae</taxon>
        <taxon>Paramicrobacterium</taxon>
    </lineage>
</organism>
<comment type="caution">
    <text evidence="2">The sequence shown here is derived from an EMBL/GenBank/DDBJ whole genome shotgun (WGS) entry which is preliminary data.</text>
</comment>
<feature type="compositionally biased region" description="Basic and acidic residues" evidence="1">
    <location>
        <begin position="1"/>
        <end position="29"/>
    </location>
</feature>
<proteinExistence type="predicted"/>
<dbReference type="EMBL" id="PDJE01000001">
    <property type="protein sequence ID" value="PFG29772.1"/>
    <property type="molecule type" value="Genomic_DNA"/>
</dbReference>
<evidence type="ECO:0000313" key="3">
    <source>
        <dbReference type="Proteomes" id="UP000221369"/>
    </source>
</evidence>